<sequence>MIRAMATAPAFRSTSSRPGRTVLRLALGLAALVAAAYAATAVMEIPPPQQLLRLEVSAPSRRGDLFPVREVAAPAQASTLPSRPLPMPATVPWKGGERPFAEFLPGTATNAFVVLRDGEVAYEWYRPGVNASTRLSSWSMAKSVVSLLVGQAIARGEIREDDRLTALLPELAGAGDYDRITLGQLLDMASGINVAENYRPYWPFTGTARMYLTRDLPGYVRTHREMHFVPGSQGDYRSIDTQLLGMVLTRVTGRPLADLLAERLWQPMGAETAATWNLDTPGGTEKAFCCLNATARDVARIGQQVLDAGSGHSVIPPAWVARIARPPTHPVDGWGYSAQWWQRDPQGSPDFAAVGIHGQYLYIDPARRVVIVKLSDYGENQDEKETYDALRAITGSLPSTP</sequence>
<proteinExistence type="predicted"/>
<evidence type="ECO:0000259" key="1">
    <source>
        <dbReference type="Pfam" id="PF00144"/>
    </source>
</evidence>
<dbReference type="PANTHER" id="PTHR43283:SF7">
    <property type="entry name" value="BETA-LACTAMASE-RELATED DOMAIN-CONTAINING PROTEIN"/>
    <property type="match status" value="1"/>
</dbReference>
<dbReference type="PANTHER" id="PTHR43283">
    <property type="entry name" value="BETA-LACTAMASE-RELATED"/>
    <property type="match status" value="1"/>
</dbReference>
<dbReference type="Pfam" id="PF00144">
    <property type="entry name" value="Beta-lactamase"/>
    <property type="match status" value="1"/>
</dbReference>
<gene>
    <name evidence="2" type="ORF">LMG3458_03832</name>
</gene>
<dbReference type="InterPro" id="IPR050789">
    <property type="entry name" value="Diverse_Enzym_Activities"/>
</dbReference>
<dbReference type="InterPro" id="IPR001466">
    <property type="entry name" value="Beta-lactam-related"/>
</dbReference>
<dbReference type="Gene3D" id="3.40.710.10">
    <property type="entry name" value="DD-peptidase/beta-lactamase superfamily"/>
    <property type="match status" value="1"/>
</dbReference>
<organism evidence="2 3">
    <name type="scientific">Achromobacter deleyi</name>
    <dbReference type="NCBI Taxonomy" id="1353891"/>
    <lineage>
        <taxon>Bacteria</taxon>
        <taxon>Pseudomonadati</taxon>
        <taxon>Pseudomonadota</taxon>
        <taxon>Betaproteobacteria</taxon>
        <taxon>Burkholderiales</taxon>
        <taxon>Alcaligenaceae</taxon>
        <taxon>Achromobacter</taxon>
    </lineage>
</organism>
<protein>
    <recommendedName>
        <fullName evidence="1">Beta-lactamase-related domain-containing protein</fullName>
    </recommendedName>
</protein>
<evidence type="ECO:0000313" key="2">
    <source>
        <dbReference type="EMBL" id="CAB3719565.1"/>
    </source>
</evidence>
<accession>A0A6S7ACF1</accession>
<feature type="domain" description="Beta-lactamase-related" evidence="1">
    <location>
        <begin position="111"/>
        <end position="390"/>
    </location>
</feature>
<name>A0A6S7ACF1_9BURK</name>
<dbReference type="Proteomes" id="UP000494111">
    <property type="component" value="Unassembled WGS sequence"/>
</dbReference>
<dbReference type="AlphaFoldDB" id="A0A6S7ACF1"/>
<dbReference type="EMBL" id="CADIJO010000013">
    <property type="protein sequence ID" value="CAB3719565.1"/>
    <property type="molecule type" value="Genomic_DNA"/>
</dbReference>
<dbReference type="SUPFAM" id="SSF56601">
    <property type="entry name" value="beta-lactamase/transpeptidase-like"/>
    <property type="match status" value="1"/>
</dbReference>
<evidence type="ECO:0000313" key="3">
    <source>
        <dbReference type="Proteomes" id="UP000494111"/>
    </source>
</evidence>
<dbReference type="InterPro" id="IPR012338">
    <property type="entry name" value="Beta-lactam/transpept-like"/>
</dbReference>
<reference evidence="2 3" key="1">
    <citation type="submission" date="2020-04" db="EMBL/GenBank/DDBJ databases">
        <authorList>
            <person name="De Canck E."/>
        </authorList>
    </citation>
    <scope>NUCLEOTIDE SEQUENCE [LARGE SCALE GENOMIC DNA]</scope>
    <source>
        <strain evidence="2 3">LMG 3458</strain>
    </source>
</reference>